<sequence>MAKEPSEDTPAGHENIRRVYALPAEMVDRITKFQRDKGLASEVEAVRRLLDEALKSRDDLDTIINRLLSKLGQVRIAAEAARDVLVGHPLVVGMNFGDSSVSFQLKNGDQATVFESGHVSIKNNEWTPHDKGNLYAGGGRDFPF</sequence>
<evidence type="ECO:0000313" key="1">
    <source>
        <dbReference type="EMBL" id="SIR22228.1"/>
    </source>
</evidence>
<accession>A0A1N6Z5W1</accession>
<proteinExistence type="predicted"/>
<dbReference type="AlphaFoldDB" id="A0A1N6Z5W1"/>
<evidence type="ECO:0000313" key="2">
    <source>
        <dbReference type="Proteomes" id="UP000323956"/>
    </source>
</evidence>
<protein>
    <submittedName>
        <fullName evidence="1">Uncharacterized protein</fullName>
    </submittedName>
</protein>
<dbReference type="Proteomes" id="UP000323956">
    <property type="component" value="Unassembled WGS sequence"/>
</dbReference>
<reference evidence="1 2" key="1">
    <citation type="submission" date="2017-01" db="EMBL/GenBank/DDBJ databases">
        <authorList>
            <person name="Varghese N."/>
            <person name="Submissions S."/>
        </authorList>
    </citation>
    <scope>NUCLEOTIDE SEQUENCE [LARGE SCALE GENOMIC DNA]</scope>
    <source>
        <strain evidence="1 2">ATCC 700171</strain>
    </source>
</reference>
<dbReference type="RefSeq" id="WP_149766678.1">
    <property type="nucleotide sequence ID" value="NZ_FTMK01000031.1"/>
</dbReference>
<gene>
    <name evidence="1" type="ORF">SAMN05421641_13119</name>
</gene>
<organism evidence="1 2">
    <name type="scientific">Paracoccus thiocyanatus</name>
    <dbReference type="NCBI Taxonomy" id="34006"/>
    <lineage>
        <taxon>Bacteria</taxon>
        <taxon>Pseudomonadati</taxon>
        <taxon>Pseudomonadota</taxon>
        <taxon>Alphaproteobacteria</taxon>
        <taxon>Rhodobacterales</taxon>
        <taxon>Paracoccaceae</taxon>
        <taxon>Paracoccus</taxon>
    </lineage>
</organism>
<dbReference type="EMBL" id="FTMK01000031">
    <property type="protein sequence ID" value="SIR22228.1"/>
    <property type="molecule type" value="Genomic_DNA"/>
</dbReference>
<dbReference type="OrthoDB" id="7283671at2"/>
<name>A0A1N6Z5W1_9RHOB</name>